<dbReference type="GO" id="GO:0022857">
    <property type="term" value="F:transmembrane transporter activity"/>
    <property type="evidence" value="ECO:0007669"/>
    <property type="project" value="InterPro"/>
</dbReference>
<dbReference type="InterPro" id="IPR036259">
    <property type="entry name" value="MFS_trans_sf"/>
</dbReference>
<organism evidence="9 10">
    <name type="scientific">Paenibacillus chitinolyticus</name>
    <dbReference type="NCBI Taxonomy" id="79263"/>
    <lineage>
        <taxon>Bacteria</taxon>
        <taxon>Bacillati</taxon>
        <taxon>Bacillota</taxon>
        <taxon>Bacilli</taxon>
        <taxon>Bacillales</taxon>
        <taxon>Paenibacillaceae</taxon>
        <taxon>Paenibacillus</taxon>
    </lineage>
</organism>
<keyword evidence="11" id="KW-1185">Reference proteome</keyword>
<keyword evidence="5 6" id="KW-0472">Membrane</keyword>
<reference evidence="9 10" key="1">
    <citation type="submission" date="2018-01" db="EMBL/GenBank/DDBJ databases">
        <title>The whole genome sequencing and assembly of Paenibacillus chitinolyticus KCCM 41400 strain.</title>
        <authorList>
            <person name="Kim J.-Y."/>
            <person name="Park M.-K."/>
            <person name="Lee Y.-J."/>
            <person name="Yi H."/>
            <person name="Bahn Y.-S."/>
            <person name="Kim J.F."/>
            <person name="Lee D.-W."/>
        </authorList>
    </citation>
    <scope>NUCLEOTIDE SEQUENCE [LARGE SCALE GENOMIC DNA]</scope>
    <source>
        <strain evidence="9 10">KCCM 41400</strain>
    </source>
</reference>
<feature type="transmembrane region" description="Helical" evidence="6">
    <location>
        <begin position="132"/>
        <end position="153"/>
    </location>
</feature>
<accession>A0A410WXP8</accession>
<dbReference type="InterPro" id="IPR020846">
    <property type="entry name" value="MFS_dom"/>
</dbReference>
<name>A0A410WXP8_9BACL</name>
<evidence type="ECO:0000256" key="1">
    <source>
        <dbReference type="ARBA" id="ARBA00004651"/>
    </source>
</evidence>
<dbReference type="Pfam" id="PF07690">
    <property type="entry name" value="MFS_1"/>
    <property type="match status" value="1"/>
</dbReference>
<dbReference type="OrthoDB" id="2545864at2"/>
<dbReference type="Proteomes" id="UP000288943">
    <property type="component" value="Chromosome"/>
</dbReference>
<evidence type="ECO:0000313" key="10">
    <source>
        <dbReference type="Proteomes" id="UP000288943"/>
    </source>
</evidence>
<comment type="subcellular location">
    <subcellularLocation>
        <location evidence="1">Cell membrane</location>
        <topology evidence="1">Multi-pass membrane protein</topology>
    </subcellularLocation>
</comment>
<protein>
    <submittedName>
        <fullName evidence="9">MFS transporter</fullName>
    </submittedName>
</protein>
<dbReference type="PANTHER" id="PTHR23531:SF2">
    <property type="entry name" value="PERMEASE"/>
    <property type="match status" value="1"/>
</dbReference>
<evidence type="ECO:0000259" key="7">
    <source>
        <dbReference type="PROSITE" id="PS50850"/>
    </source>
</evidence>
<dbReference type="PANTHER" id="PTHR23531">
    <property type="entry name" value="QUINOLENE RESISTANCE PROTEIN NORA"/>
    <property type="match status" value="1"/>
</dbReference>
<dbReference type="KEGG" id="pchi:PC41400_16005"/>
<dbReference type="NCBIfam" id="NF047574">
    <property type="entry name" value="opine_export_Sa"/>
    <property type="match status" value="1"/>
</dbReference>
<evidence type="ECO:0000313" key="11">
    <source>
        <dbReference type="Proteomes" id="UP001527202"/>
    </source>
</evidence>
<dbReference type="Proteomes" id="UP001527202">
    <property type="component" value="Unassembled WGS sequence"/>
</dbReference>
<reference evidence="8 11" key="2">
    <citation type="submission" date="2022-05" db="EMBL/GenBank/DDBJ databases">
        <title>Genome Sequencing of Bee-Associated Microbes.</title>
        <authorList>
            <person name="Dunlap C."/>
        </authorList>
    </citation>
    <scope>NUCLEOTIDE SEQUENCE [LARGE SCALE GENOMIC DNA]</scope>
    <source>
        <strain evidence="8 11">NRRL B-23120</strain>
    </source>
</reference>
<dbReference type="AlphaFoldDB" id="A0A410WXP8"/>
<feature type="transmembrane region" description="Helical" evidence="6">
    <location>
        <begin position="44"/>
        <end position="62"/>
    </location>
</feature>
<dbReference type="PROSITE" id="PS50850">
    <property type="entry name" value="MFS"/>
    <property type="match status" value="1"/>
</dbReference>
<dbReference type="EMBL" id="CP026520">
    <property type="protein sequence ID" value="QAV19100.1"/>
    <property type="molecule type" value="Genomic_DNA"/>
</dbReference>
<proteinExistence type="predicted"/>
<dbReference type="InterPro" id="IPR011701">
    <property type="entry name" value="MFS"/>
</dbReference>
<evidence type="ECO:0000256" key="5">
    <source>
        <dbReference type="ARBA" id="ARBA00023136"/>
    </source>
</evidence>
<keyword evidence="2" id="KW-0813">Transport</keyword>
<dbReference type="InterPro" id="IPR052714">
    <property type="entry name" value="MFS_Exporter"/>
</dbReference>
<evidence type="ECO:0000256" key="2">
    <source>
        <dbReference type="ARBA" id="ARBA00022448"/>
    </source>
</evidence>
<feature type="transmembrane region" description="Helical" evidence="6">
    <location>
        <begin position="215"/>
        <end position="236"/>
    </location>
</feature>
<gene>
    <name evidence="8" type="ORF">M5X16_21235</name>
    <name evidence="9" type="ORF">PC41400_16005</name>
</gene>
<evidence type="ECO:0000256" key="6">
    <source>
        <dbReference type="SAM" id="Phobius"/>
    </source>
</evidence>
<dbReference type="RefSeq" id="WP_042225862.1">
    <property type="nucleotide sequence ID" value="NZ_CP026520.1"/>
</dbReference>
<feature type="transmembrane region" description="Helical" evidence="6">
    <location>
        <begin position="74"/>
        <end position="96"/>
    </location>
</feature>
<evidence type="ECO:0000256" key="3">
    <source>
        <dbReference type="ARBA" id="ARBA00022692"/>
    </source>
</evidence>
<sequence>MDNPYSFRSLQVYAVTILFYCIVYMVLMILPFYAITAGAGEMEIGLIMGTTMFASMICRPIAGTVIDRYGTRKVFVLALLLFTVSLAGYFIPNLWLFGLVRAVQGIVAAFFSTAMEIITMDLLSEKMRAQGLSLYSLATMIPSTFGPTIALLLKDWLPMIWIFGSLFMMSMGIFLFGLSLSRQMKPSAAAPPAEIPDDPAVGPLSRKGVWKSRTLLLSSAVMLLASVANGAIFTFLPLYLEKQGLKFAELYFLIQTLVLVLTRFAGRKYIPSDGSFPGRILFPALALASLGSLILGTSLSPAVLAAAAVFNGIAFALLYPALLTYVSFSVPHFARGLLIGLFIGAADLGFSLGALAMGPVASSFSFPVMFITGGALCLLAGFAGLGFRVRRTENGKNRTAAGL</sequence>
<feature type="transmembrane region" description="Helical" evidence="6">
    <location>
        <begin position="12"/>
        <end position="32"/>
    </location>
</feature>
<feature type="transmembrane region" description="Helical" evidence="6">
    <location>
        <begin position="278"/>
        <end position="296"/>
    </location>
</feature>
<evidence type="ECO:0000256" key="4">
    <source>
        <dbReference type="ARBA" id="ARBA00022989"/>
    </source>
</evidence>
<feature type="transmembrane region" description="Helical" evidence="6">
    <location>
        <begin position="159"/>
        <end position="178"/>
    </location>
</feature>
<feature type="transmembrane region" description="Helical" evidence="6">
    <location>
        <begin position="337"/>
        <end position="358"/>
    </location>
</feature>
<dbReference type="GeneID" id="95376314"/>
<feature type="domain" description="Major facilitator superfamily (MFS) profile" evidence="7">
    <location>
        <begin position="1"/>
        <end position="392"/>
    </location>
</feature>
<dbReference type="SUPFAM" id="SSF103473">
    <property type="entry name" value="MFS general substrate transporter"/>
    <property type="match status" value="1"/>
</dbReference>
<feature type="transmembrane region" description="Helical" evidence="6">
    <location>
        <begin position="364"/>
        <end position="387"/>
    </location>
</feature>
<keyword evidence="4 6" id="KW-1133">Transmembrane helix</keyword>
<dbReference type="EMBL" id="JAMDMJ010000029">
    <property type="protein sequence ID" value="MCY9598276.1"/>
    <property type="molecule type" value="Genomic_DNA"/>
</dbReference>
<feature type="transmembrane region" description="Helical" evidence="6">
    <location>
        <begin position="102"/>
        <end position="120"/>
    </location>
</feature>
<dbReference type="Gene3D" id="1.20.1250.20">
    <property type="entry name" value="MFS general substrate transporter like domains"/>
    <property type="match status" value="1"/>
</dbReference>
<feature type="transmembrane region" description="Helical" evidence="6">
    <location>
        <begin position="302"/>
        <end position="325"/>
    </location>
</feature>
<evidence type="ECO:0000313" key="9">
    <source>
        <dbReference type="EMBL" id="QAV19100.1"/>
    </source>
</evidence>
<feature type="transmembrane region" description="Helical" evidence="6">
    <location>
        <begin position="248"/>
        <end position="266"/>
    </location>
</feature>
<keyword evidence="3 6" id="KW-0812">Transmembrane</keyword>
<dbReference type="GO" id="GO:0005886">
    <property type="term" value="C:plasma membrane"/>
    <property type="evidence" value="ECO:0007669"/>
    <property type="project" value="UniProtKB-SubCell"/>
</dbReference>
<evidence type="ECO:0000313" key="8">
    <source>
        <dbReference type="EMBL" id="MCY9598276.1"/>
    </source>
</evidence>